<dbReference type="GO" id="GO:0030313">
    <property type="term" value="C:cell envelope"/>
    <property type="evidence" value="ECO:0007669"/>
    <property type="project" value="UniProtKB-SubCell"/>
</dbReference>
<comment type="subcellular location">
    <subcellularLocation>
        <location evidence="1">Cell envelope</location>
    </subcellularLocation>
</comment>
<dbReference type="InterPro" id="IPR034984">
    <property type="entry name" value="Imelysin-like_IPPA"/>
</dbReference>
<evidence type="ECO:0000259" key="4">
    <source>
        <dbReference type="Pfam" id="PF09375"/>
    </source>
</evidence>
<dbReference type="CDD" id="cd14659">
    <property type="entry name" value="Imelysin-like_IPPA"/>
    <property type="match status" value="1"/>
</dbReference>
<dbReference type="EMBL" id="JACIJM010000009">
    <property type="protein sequence ID" value="MBB5723272.1"/>
    <property type="molecule type" value="Genomic_DNA"/>
</dbReference>
<dbReference type="Pfam" id="PF09375">
    <property type="entry name" value="Peptidase_M75"/>
    <property type="match status" value="1"/>
</dbReference>
<reference evidence="5 6" key="1">
    <citation type="submission" date="2020-08" db="EMBL/GenBank/DDBJ databases">
        <title>Genomic Encyclopedia of Type Strains, Phase IV (KMG-IV): sequencing the most valuable type-strain genomes for metagenomic binning, comparative biology and taxonomic classification.</title>
        <authorList>
            <person name="Goeker M."/>
        </authorList>
    </citation>
    <scope>NUCLEOTIDE SEQUENCE [LARGE SCALE GENOMIC DNA]</scope>
    <source>
        <strain evidence="5 6">DSM 101064</strain>
    </source>
</reference>
<feature type="signal peptide" evidence="3">
    <location>
        <begin position="1"/>
        <end position="17"/>
    </location>
</feature>
<dbReference type="InterPro" id="IPR018976">
    <property type="entry name" value="Imelysin-like"/>
</dbReference>
<comment type="caution">
    <text evidence="5">The sequence shown here is derived from an EMBL/GenBank/DDBJ whole genome shotgun (WGS) entry which is preliminary data.</text>
</comment>
<name>A0A7W9BMW4_9RHOB</name>
<evidence type="ECO:0000256" key="3">
    <source>
        <dbReference type="SAM" id="SignalP"/>
    </source>
</evidence>
<sequence length="338" mass="36352">MKRFALALTLLATPLVAQVDTPDVVIGDVLNGHILPRFESLADSTQLLANAALDDCNPTSESLRSAYGDAFDAWVMASHLRFGPTEVGDRAFALAFWPDSRGATPRALGTLLADKDPIAATAADYAQVSIAARGFYAMEFLLYDDTLMIADDDAYHCQLVQTISADIAATAQNILDDWTPDYATAMQSPSADGIYRSNEEVLQEMFKSLSTGLEFTSDTRLGRPLGTFDKPRPTRAEVYRSGRSSAHVMLSLQSLQDLAVRLAGDNADLADTLDASFVRAETQLSDLDDPTFAGVADPASRFMVEVVQQSVDGIRTIVRDELGPTLGVAAGFNALDGD</sequence>
<accession>A0A7W9BMW4</accession>
<feature type="chain" id="PRO_5030825527" description="Imelysin-like domain-containing protein" evidence="3">
    <location>
        <begin position="18"/>
        <end position="338"/>
    </location>
</feature>
<dbReference type="Gene3D" id="1.20.1420.20">
    <property type="entry name" value="M75 peptidase, HXXE motif"/>
    <property type="match status" value="1"/>
</dbReference>
<dbReference type="InterPro" id="IPR038352">
    <property type="entry name" value="Imelysin_sf"/>
</dbReference>
<evidence type="ECO:0000313" key="5">
    <source>
        <dbReference type="EMBL" id="MBB5723272.1"/>
    </source>
</evidence>
<keyword evidence="2 3" id="KW-0732">Signal</keyword>
<proteinExistence type="predicted"/>
<feature type="domain" description="Imelysin-like" evidence="4">
    <location>
        <begin position="34"/>
        <end position="311"/>
    </location>
</feature>
<keyword evidence="6" id="KW-1185">Reference proteome</keyword>
<protein>
    <recommendedName>
        <fullName evidence="4">Imelysin-like domain-containing protein</fullName>
    </recommendedName>
</protein>
<organism evidence="5 6">
    <name type="scientific">Yoonia ponticola</name>
    <dbReference type="NCBI Taxonomy" id="1524255"/>
    <lineage>
        <taxon>Bacteria</taxon>
        <taxon>Pseudomonadati</taxon>
        <taxon>Pseudomonadota</taxon>
        <taxon>Alphaproteobacteria</taxon>
        <taxon>Rhodobacterales</taxon>
        <taxon>Paracoccaceae</taxon>
        <taxon>Yoonia</taxon>
    </lineage>
</organism>
<evidence type="ECO:0000313" key="6">
    <source>
        <dbReference type="Proteomes" id="UP000535415"/>
    </source>
</evidence>
<dbReference type="AlphaFoldDB" id="A0A7W9BMW4"/>
<evidence type="ECO:0000256" key="1">
    <source>
        <dbReference type="ARBA" id="ARBA00004196"/>
    </source>
</evidence>
<evidence type="ECO:0000256" key="2">
    <source>
        <dbReference type="ARBA" id="ARBA00022729"/>
    </source>
</evidence>
<dbReference type="RefSeq" id="WP_183530334.1">
    <property type="nucleotide sequence ID" value="NZ_JACIJM010000009.1"/>
</dbReference>
<gene>
    <name evidence="5" type="ORF">FHS72_002912</name>
</gene>
<dbReference type="Proteomes" id="UP000535415">
    <property type="component" value="Unassembled WGS sequence"/>
</dbReference>